<protein>
    <submittedName>
        <fullName evidence="1">Uncharacterized protein</fullName>
    </submittedName>
</protein>
<accession>A0A0E9XL88</accession>
<dbReference type="EMBL" id="GBXM01006119">
    <property type="protein sequence ID" value="JAI02459.1"/>
    <property type="molecule type" value="Transcribed_RNA"/>
</dbReference>
<sequence>MLRKKGAEVRVNLVTPSHLMSSYGARQAEEVLTKVHYVLSNPLKHIMWSKAPCLFMLSCKNQRASVVLKHSSRNAAFLTYHLWSIWFL</sequence>
<dbReference type="AlphaFoldDB" id="A0A0E9XL88"/>
<name>A0A0E9XL88_ANGAN</name>
<organism evidence="1">
    <name type="scientific">Anguilla anguilla</name>
    <name type="common">European freshwater eel</name>
    <name type="synonym">Muraena anguilla</name>
    <dbReference type="NCBI Taxonomy" id="7936"/>
    <lineage>
        <taxon>Eukaryota</taxon>
        <taxon>Metazoa</taxon>
        <taxon>Chordata</taxon>
        <taxon>Craniata</taxon>
        <taxon>Vertebrata</taxon>
        <taxon>Euteleostomi</taxon>
        <taxon>Actinopterygii</taxon>
        <taxon>Neopterygii</taxon>
        <taxon>Teleostei</taxon>
        <taxon>Anguilliformes</taxon>
        <taxon>Anguillidae</taxon>
        <taxon>Anguilla</taxon>
    </lineage>
</organism>
<proteinExistence type="predicted"/>
<evidence type="ECO:0000313" key="1">
    <source>
        <dbReference type="EMBL" id="JAI02459.1"/>
    </source>
</evidence>
<reference evidence="1" key="1">
    <citation type="submission" date="2014-11" db="EMBL/GenBank/DDBJ databases">
        <authorList>
            <person name="Amaro Gonzalez C."/>
        </authorList>
    </citation>
    <scope>NUCLEOTIDE SEQUENCE</scope>
</reference>
<reference evidence="1" key="2">
    <citation type="journal article" date="2015" name="Fish Shellfish Immunol.">
        <title>Early steps in the European eel (Anguilla anguilla)-Vibrio vulnificus interaction in the gills: Role of the RtxA13 toxin.</title>
        <authorList>
            <person name="Callol A."/>
            <person name="Pajuelo D."/>
            <person name="Ebbesson L."/>
            <person name="Teles M."/>
            <person name="MacKenzie S."/>
            <person name="Amaro C."/>
        </authorList>
    </citation>
    <scope>NUCLEOTIDE SEQUENCE</scope>
</reference>